<accession>A0A8S5RXG3</accession>
<sequence>MTATTQMRMNSNNSGNMRKHGKVKNMSIKTA</sequence>
<dbReference type="EMBL" id="BK032499">
    <property type="protein sequence ID" value="DAF43122.1"/>
    <property type="molecule type" value="Genomic_DNA"/>
</dbReference>
<feature type="compositionally biased region" description="Low complexity" evidence="1">
    <location>
        <begin position="7"/>
        <end position="16"/>
    </location>
</feature>
<protein>
    <submittedName>
        <fullName evidence="2">Uncharacterized protein</fullName>
    </submittedName>
</protein>
<reference evidence="2" key="1">
    <citation type="journal article" date="2021" name="Proc. Natl. Acad. Sci. U.S.A.">
        <title>A Catalog of Tens of Thousands of Viruses from Human Metagenomes Reveals Hidden Associations with Chronic Diseases.</title>
        <authorList>
            <person name="Tisza M.J."/>
            <person name="Buck C.B."/>
        </authorList>
    </citation>
    <scope>NUCLEOTIDE SEQUENCE</scope>
    <source>
        <strain evidence="2">CtLeh52</strain>
    </source>
</reference>
<organism evidence="2">
    <name type="scientific">Siphoviridae sp. ctLeh52</name>
    <dbReference type="NCBI Taxonomy" id="2827849"/>
    <lineage>
        <taxon>Viruses</taxon>
        <taxon>Duplodnaviria</taxon>
        <taxon>Heunggongvirae</taxon>
        <taxon>Uroviricota</taxon>
        <taxon>Caudoviricetes</taxon>
    </lineage>
</organism>
<evidence type="ECO:0000256" key="1">
    <source>
        <dbReference type="SAM" id="MobiDB-lite"/>
    </source>
</evidence>
<name>A0A8S5RXG3_9CAUD</name>
<evidence type="ECO:0000313" key="2">
    <source>
        <dbReference type="EMBL" id="DAF43122.1"/>
    </source>
</evidence>
<proteinExistence type="predicted"/>
<feature type="region of interest" description="Disordered" evidence="1">
    <location>
        <begin position="1"/>
        <end position="31"/>
    </location>
</feature>